<gene>
    <name evidence="1" type="ORF">NCTC12020_00216</name>
</gene>
<dbReference type="EMBL" id="UHIO01000001">
    <property type="protein sequence ID" value="SUP40104.1"/>
    <property type="molecule type" value="Genomic_DNA"/>
</dbReference>
<dbReference type="OrthoDB" id="1629734at2"/>
<accession>A0A380NHY8</accession>
<reference evidence="1 2" key="1">
    <citation type="submission" date="2018-06" db="EMBL/GenBank/DDBJ databases">
        <authorList>
            <consortium name="Pathogen Informatics"/>
            <person name="Doyle S."/>
        </authorList>
    </citation>
    <scope>NUCLEOTIDE SEQUENCE [LARGE SCALE GENOMIC DNA]</scope>
    <source>
        <strain evidence="1 2">NCTC12020</strain>
    </source>
</reference>
<name>A0A380NHY8_9FIRM</name>
<evidence type="ECO:0000313" key="1">
    <source>
        <dbReference type="EMBL" id="SUP40104.1"/>
    </source>
</evidence>
<dbReference type="AlphaFoldDB" id="A0A380NHY8"/>
<proteinExistence type="predicted"/>
<dbReference type="RefSeq" id="WP_115309483.1">
    <property type="nucleotide sequence ID" value="NZ_UHIO01000001.1"/>
</dbReference>
<protein>
    <submittedName>
        <fullName evidence="1">Uncharacterized protein</fullName>
    </submittedName>
</protein>
<evidence type="ECO:0000313" key="2">
    <source>
        <dbReference type="Proteomes" id="UP000255367"/>
    </source>
</evidence>
<organism evidence="1 2">
    <name type="scientific">Veillonella criceti</name>
    <dbReference type="NCBI Taxonomy" id="103891"/>
    <lineage>
        <taxon>Bacteria</taxon>
        <taxon>Bacillati</taxon>
        <taxon>Bacillota</taxon>
        <taxon>Negativicutes</taxon>
        <taxon>Veillonellales</taxon>
        <taxon>Veillonellaceae</taxon>
        <taxon>Veillonella</taxon>
    </lineage>
</organism>
<keyword evidence="2" id="KW-1185">Reference proteome</keyword>
<dbReference type="Proteomes" id="UP000255367">
    <property type="component" value="Unassembled WGS sequence"/>
</dbReference>
<sequence>MNKIKSLSNRLSVLGYSGFEISHIINNASKGKELTTLSGRQLRHVIQQMEKYVTLGTQYAAAYSK</sequence>